<dbReference type="PROSITE" id="PS50850">
    <property type="entry name" value="MFS"/>
    <property type="match status" value="1"/>
</dbReference>
<dbReference type="Pfam" id="PF07690">
    <property type="entry name" value="MFS_1"/>
    <property type="match status" value="1"/>
</dbReference>
<feature type="transmembrane region" description="Helical" evidence="5">
    <location>
        <begin position="65"/>
        <end position="85"/>
    </location>
</feature>
<feature type="transmembrane region" description="Helical" evidence="5">
    <location>
        <begin position="306"/>
        <end position="326"/>
    </location>
</feature>
<dbReference type="KEGG" id="rav:AAT18_02185"/>
<evidence type="ECO:0000256" key="3">
    <source>
        <dbReference type="ARBA" id="ARBA00022989"/>
    </source>
</evidence>
<feature type="transmembrane region" description="Helical" evidence="5">
    <location>
        <begin position="150"/>
        <end position="175"/>
    </location>
</feature>
<dbReference type="PANTHER" id="PTHR11662">
    <property type="entry name" value="SOLUTE CARRIER FAMILY 17"/>
    <property type="match status" value="1"/>
</dbReference>
<reference evidence="7" key="1">
    <citation type="submission" date="2022-09" db="EMBL/GenBank/DDBJ databases">
        <title>The genome sequence of Rhodococcus aetherivorans N1.</title>
        <authorList>
            <person name="Jiang W."/>
        </authorList>
    </citation>
    <scope>NUCLEOTIDE SEQUENCE</scope>
    <source>
        <strain evidence="7">N1</strain>
    </source>
</reference>
<proteinExistence type="predicted"/>
<dbReference type="SUPFAM" id="SSF103473">
    <property type="entry name" value="MFS general substrate transporter"/>
    <property type="match status" value="1"/>
</dbReference>
<dbReference type="GO" id="GO:0005886">
    <property type="term" value="C:plasma membrane"/>
    <property type="evidence" value="ECO:0007669"/>
    <property type="project" value="UniProtKB-SubCell"/>
</dbReference>
<evidence type="ECO:0000259" key="6">
    <source>
        <dbReference type="PROSITE" id="PS50850"/>
    </source>
</evidence>
<evidence type="ECO:0000313" key="7">
    <source>
        <dbReference type="EMBL" id="UYF94040.1"/>
    </source>
</evidence>
<evidence type="ECO:0000256" key="4">
    <source>
        <dbReference type="ARBA" id="ARBA00023136"/>
    </source>
</evidence>
<dbReference type="InterPro" id="IPR020846">
    <property type="entry name" value="MFS_dom"/>
</dbReference>
<gene>
    <name evidence="7" type="ORF">OCS65_27080</name>
</gene>
<evidence type="ECO:0000256" key="1">
    <source>
        <dbReference type="ARBA" id="ARBA00004651"/>
    </source>
</evidence>
<keyword evidence="4 5" id="KW-0472">Membrane</keyword>
<evidence type="ECO:0000256" key="2">
    <source>
        <dbReference type="ARBA" id="ARBA00022692"/>
    </source>
</evidence>
<dbReference type="InterPro" id="IPR011701">
    <property type="entry name" value="MFS"/>
</dbReference>
<dbReference type="GO" id="GO:0022857">
    <property type="term" value="F:transmembrane transporter activity"/>
    <property type="evidence" value="ECO:0007669"/>
    <property type="project" value="InterPro"/>
</dbReference>
<comment type="subcellular location">
    <subcellularLocation>
        <location evidence="1">Cell membrane</location>
        <topology evidence="1">Multi-pass membrane protein</topology>
    </subcellularLocation>
</comment>
<dbReference type="InterPro" id="IPR050382">
    <property type="entry name" value="MFS_Na/Anion_cotransporter"/>
</dbReference>
<dbReference type="PANTHER" id="PTHR11662:SF450">
    <property type="entry name" value="BLR1003 PROTEIN"/>
    <property type="match status" value="1"/>
</dbReference>
<dbReference type="Proteomes" id="UP001163947">
    <property type="component" value="Chromosome"/>
</dbReference>
<dbReference type="AlphaFoldDB" id="A0AA46SA03"/>
<dbReference type="EMBL" id="CP106982">
    <property type="protein sequence ID" value="UYF94040.1"/>
    <property type="molecule type" value="Genomic_DNA"/>
</dbReference>
<dbReference type="GeneID" id="83624162"/>
<feature type="transmembrane region" description="Helical" evidence="5">
    <location>
        <begin position="401"/>
        <end position="421"/>
    </location>
</feature>
<name>A0AA46SA03_9NOCA</name>
<feature type="transmembrane region" description="Helical" evidence="5">
    <location>
        <begin position="116"/>
        <end position="138"/>
    </location>
</feature>
<sequence length="453" mass="47613">MAVDHTFSATVSAGPHRSPTRRQAWVTAAMLFVFMLINFADKAVLGLVGVDLIDDLGITPSQFGLVQSGFFWFFAIGAIVGGMLIGRIPGRWLLAGVALIWALCLLPMVWSTSFTVLLITRMILGFAEGPTAALAFGVTHSWFRAEKRALPTSIVASGTSVGPLVAAPIITALVIHYSWHAAFAAMAIVGLVWVVGWLIVGRDGPEVTGHAVSSFPMLPERVPYRRLLTSGTIVGITLLFFATYCSVALKISWLPLALRQGLGYDKVATGWLVSLPYLCGAILMIVFAAVSRAMTRRGASVRAARGLLPCALVALGGLSTIAWPLLDRGVLQIVLLAVGASLVVGAQGIAWTLVSDVVPVKQRGTVMGVMITCYSMGGVIAPLLLGNLVNDASNPLHGYQLGFAAFGVVLVGGALIAAALINPERNVACFVEAQELSAVRADDAASAGQIGPR</sequence>
<feature type="transmembrane region" description="Helical" evidence="5">
    <location>
        <begin position="332"/>
        <end position="354"/>
    </location>
</feature>
<keyword evidence="2 5" id="KW-0812">Transmembrane</keyword>
<evidence type="ECO:0000256" key="5">
    <source>
        <dbReference type="SAM" id="Phobius"/>
    </source>
</evidence>
<protein>
    <submittedName>
        <fullName evidence="7">MFS transporter</fullName>
    </submittedName>
</protein>
<feature type="transmembrane region" description="Helical" evidence="5">
    <location>
        <begin position="366"/>
        <end position="389"/>
    </location>
</feature>
<dbReference type="InterPro" id="IPR036259">
    <property type="entry name" value="MFS_trans_sf"/>
</dbReference>
<organism evidence="7 8">
    <name type="scientific">Rhodococcus aetherivorans</name>
    <dbReference type="NCBI Taxonomy" id="191292"/>
    <lineage>
        <taxon>Bacteria</taxon>
        <taxon>Bacillati</taxon>
        <taxon>Actinomycetota</taxon>
        <taxon>Actinomycetes</taxon>
        <taxon>Mycobacteriales</taxon>
        <taxon>Nocardiaceae</taxon>
        <taxon>Rhodococcus</taxon>
    </lineage>
</organism>
<feature type="domain" description="Major facilitator superfamily (MFS) profile" evidence="6">
    <location>
        <begin position="27"/>
        <end position="425"/>
    </location>
</feature>
<accession>A0AA46SA03</accession>
<feature type="transmembrane region" description="Helical" evidence="5">
    <location>
        <begin position="271"/>
        <end position="294"/>
    </location>
</feature>
<feature type="transmembrane region" description="Helical" evidence="5">
    <location>
        <begin position="227"/>
        <end position="251"/>
    </location>
</feature>
<feature type="transmembrane region" description="Helical" evidence="5">
    <location>
        <begin position="24"/>
        <end position="45"/>
    </location>
</feature>
<feature type="transmembrane region" description="Helical" evidence="5">
    <location>
        <begin position="181"/>
        <end position="200"/>
    </location>
</feature>
<feature type="transmembrane region" description="Helical" evidence="5">
    <location>
        <begin position="92"/>
        <end position="110"/>
    </location>
</feature>
<dbReference type="Gene3D" id="1.20.1250.20">
    <property type="entry name" value="MFS general substrate transporter like domains"/>
    <property type="match status" value="2"/>
</dbReference>
<dbReference type="RefSeq" id="WP_231772096.1">
    <property type="nucleotide sequence ID" value="NZ_CP011341.1"/>
</dbReference>
<keyword evidence="3 5" id="KW-1133">Transmembrane helix</keyword>
<evidence type="ECO:0000313" key="8">
    <source>
        <dbReference type="Proteomes" id="UP001163947"/>
    </source>
</evidence>